<keyword evidence="4 8" id="KW-1003">Cell membrane</keyword>
<dbReference type="InterPro" id="IPR052017">
    <property type="entry name" value="TSUP"/>
</dbReference>
<evidence type="ECO:0000313" key="10">
    <source>
        <dbReference type="Proteomes" id="UP001525379"/>
    </source>
</evidence>
<keyword evidence="5 8" id="KW-0812">Transmembrane</keyword>
<dbReference type="Proteomes" id="UP001525379">
    <property type="component" value="Unassembled WGS sequence"/>
</dbReference>
<dbReference type="PANTHER" id="PTHR30269:SF37">
    <property type="entry name" value="MEMBRANE TRANSPORTER PROTEIN"/>
    <property type="match status" value="1"/>
</dbReference>
<comment type="caution">
    <text evidence="9">The sequence shown here is derived from an EMBL/GenBank/DDBJ whole genome shotgun (WGS) entry which is preliminary data.</text>
</comment>
<keyword evidence="6 8" id="KW-1133">Transmembrane helix</keyword>
<evidence type="ECO:0000256" key="3">
    <source>
        <dbReference type="ARBA" id="ARBA00022448"/>
    </source>
</evidence>
<evidence type="ECO:0000256" key="5">
    <source>
        <dbReference type="ARBA" id="ARBA00022692"/>
    </source>
</evidence>
<evidence type="ECO:0000256" key="4">
    <source>
        <dbReference type="ARBA" id="ARBA00022475"/>
    </source>
</evidence>
<feature type="transmembrane region" description="Helical" evidence="8">
    <location>
        <begin position="35"/>
        <end position="64"/>
    </location>
</feature>
<name>A0ABT2HYW4_9MICO</name>
<evidence type="ECO:0000313" key="9">
    <source>
        <dbReference type="EMBL" id="MCT2043494.1"/>
    </source>
</evidence>
<keyword evidence="3" id="KW-0813">Transport</keyword>
<gene>
    <name evidence="9" type="ORF">M3D15_09180</name>
</gene>
<evidence type="ECO:0000256" key="6">
    <source>
        <dbReference type="ARBA" id="ARBA00022989"/>
    </source>
</evidence>
<protein>
    <recommendedName>
        <fullName evidence="8">Probable membrane transporter protein</fullName>
    </recommendedName>
</protein>
<organism evidence="9 10">
    <name type="scientific">Pseudoclavibacter albus</name>
    <dbReference type="NCBI Taxonomy" id="272241"/>
    <lineage>
        <taxon>Bacteria</taxon>
        <taxon>Bacillati</taxon>
        <taxon>Actinomycetota</taxon>
        <taxon>Actinomycetes</taxon>
        <taxon>Micrococcales</taxon>
        <taxon>Microbacteriaceae</taxon>
        <taxon>Pseudoclavibacter</taxon>
    </lineage>
</organism>
<dbReference type="Pfam" id="PF01925">
    <property type="entry name" value="TauE"/>
    <property type="match status" value="1"/>
</dbReference>
<dbReference type="InterPro" id="IPR002781">
    <property type="entry name" value="TM_pro_TauE-like"/>
</dbReference>
<feature type="transmembrane region" description="Helical" evidence="8">
    <location>
        <begin position="230"/>
        <end position="251"/>
    </location>
</feature>
<evidence type="ECO:0000256" key="1">
    <source>
        <dbReference type="ARBA" id="ARBA00004651"/>
    </source>
</evidence>
<feature type="transmembrane region" description="Helical" evidence="8">
    <location>
        <begin position="76"/>
        <end position="109"/>
    </location>
</feature>
<evidence type="ECO:0000256" key="2">
    <source>
        <dbReference type="ARBA" id="ARBA00009142"/>
    </source>
</evidence>
<accession>A0ABT2HYW4</accession>
<evidence type="ECO:0000256" key="8">
    <source>
        <dbReference type="RuleBase" id="RU363041"/>
    </source>
</evidence>
<keyword evidence="7 8" id="KW-0472">Membrane</keyword>
<dbReference type="EMBL" id="JALXSQ010000048">
    <property type="protein sequence ID" value="MCT2043494.1"/>
    <property type="molecule type" value="Genomic_DNA"/>
</dbReference>
<comment type="similarity">
    <text evidence="2 8">Belongs to the 4-toluene sulfonate uptake permease (TSUP) (TC 2.A.102) family.</text>
</comment>
<keyword evidence="10" id="KW-1185">Reference proteome</keyword>
<dbReference type="RefSeq" id="WP_260104634.1">
    <property type="nucleotide sequence ID" value="NZ_JALXSQ010000048.1"/>
</dbReference>
<evidence type="ECO:0000256" key="7">
    <source>
        <dbReference type="ARBA" id="ARBA00023136"/>
    </source>
</evidence>
<dbReference type="PANTHER" id="PTHR30269">
    <property type="entry name" value="TRANSMEMBRANE PROTEIN YFCA"/>
    <property type="match status" value="1"/>
</dbReference>
<proteinExistence type="inferred from homology"/>
<sequence>MPELWIMALAAVAVITGTTLQRVSGAGVGLVVSPVFVLLSGGAAGVMASNMTTLISASALLVAVRREVNWSKAGKILAGAFPGAVIGALCVLWLPSAWLAIVIGCIVLAAVLVTRFTPELPHWDNGAALGMTSVIAGAFNTTAGVAAPALIVYSRLSRWDMHEMRATFQPLFLGMAIMSLVFKSALGATGFAEPPVWILLVVPIPVLLGLLLGAKLAARVTKERAQQLSLTLAGVGGVGAIGRGVLGLMGAGA</sequence>
<comment type="subcellular location">
    <subcellularLocation>
        <location evidence="1 8">Cell membrane</location>
        <topology evidence="1 8">Multi-pass membrane protein</topology>
    </subcellularLocation>
</comment>
<feature type="transmembrane region" description="Helical" evidence="8">
    <location>
        <begin position="171"/>
        <end position="191"/>
    </location>
</feature>
<feature type="transmembrane region" description="Helical" evidence="8">
    <location>
        <begin position="197"/>
        <end position="218"/>
    </location>
</feature>
<feature type="transmembrane region" description="Helical" evidence="8">
    <location>
        <begin position="129"/>
        <end position="151"/>
    </location>
</feature>
<reference evidence="9 10" key="1">
    <citation type="submission" date="2022-04" db="EMBL/GenBank/DDBJ databases">
        <title>Human microbiome associated bacterial genomes.</title>
        <authorList>
            <person name="Sandstrom S."/>
            <person name="Salamzade R."/>
            <person name="Kalan L.R."/>
        </authorList>
    </citation>
    <scope>NUCLEOTIDE SEQUENCE [LARGE SCALE GENOMIC DNA]</scope>
    <source>
        <strain evidence="10">p3-SID1799</strain>
    </source>
</reference>